<dbReference type="GeneID" id="56269375"/>
<name>A0AB36FPP9_ALTMA</name>
<evidence type="ECO:0000313" key="2">
    <source>
        <dbReference type="Proteomes" id="UP000095392"/>
    </source>
</evidence>
<dbReference type="AlphaFoldDB" id="A0AB36FPP9"/>
<protein>
    <submittedName>
        <fullName evidence="1">Uncharacterized protein</fullName>
    </submittedName>
</protein>
<accession>A0AB36FPP9</accession>
<sequence>MSALLKKLTTANSHRVSSTTNQPIRTQCNYADNYYGDQVCVEVKAPKPRTNLHVGVQL</sequence>
<proteinExistence type="predicted"/>
<dbReference type="EMBL" id="MIPY01000027">
    <property type="protein sequence ID" value="OES28109.1"/>
    <property type="molecule type" value="Genomic_DNA"/>
</dbReference>
<evidence type="ECO:0000313" key="1">
    <source>
        <dbReference type="EMBL" id="OES28109.1"/>
    </source>
</evidence>
<dbReference type="RefSeq" id="WP_155279885.1">
    <property type="nucleotide sequence ID" value="NZ_CP012202.1"/>
</dbReference>
<comment type="caution">
    <text evidence="1">The sequence shown here is derived from an EMBL/GenBank/DDBJ whole genome shotgun (WGS) entry which is preliminary data.</text>
</comment>
<dbReference type="Proteomes" id="UP000095392">
    <property type="component" value="Unassembled WGS sequence"/>
</dbReference>
<organism evidence="1 2">
    <name type="scientific">Alteromonas macleodii</name>
    <name type="common">Pseudoalteromonas macleodii</name>
    <dbReference type="NCBI Taxonomy" id="28108"/>
    <lineage>
        <taxon>Bacteria</taxon>
        <taxon>Pseudomonadati</taxon>
        <taxon>Pseudomonadota</taxon>
        <taxon>Gammaproteobacteria</taxon>
        <taxon>Alteromonadales</taxon>
        <taxon>Alteromonadaceae</taxon>
        <taxon>Alteromonas/Salinimonas group</taxon>
        <taxon>Alteromonas</taxon>
    </lineage>
</organism>
<keyword evidence="2" id="KW-1185">Reference proteome</keyword>
<reference evidence="1 2" key="1">
    <citation type="submission" date="2016-09" db="EMBL/GenBank/DDBJ databases">
        <title>Draft Genome Sequence of four Alteromonas macleodii strains isolated from copper coupons and grown long-term at elevated copper levels.</title>
        <authorList>
            <person name="Cusick K."/>
            <person name="Dale J."/>
            <person name="Little B."/>
            <person name="Biffinger J."/>
        </authorList>
    </citation>
    <scope>NUCLEOTIDE SEQUENCE [LARGE SCALE GENOMIC DNA]</scope>
    <source>
        <strain evidence="1 2">KCP01</strain>
    </source>
</reference>
<gene>
    <name evidence="1" type="ORF">BFV95_3621</name>
</gene>